<dbReference type="EMBL" id="MCBQ01011529">
    <property type="protein sequence ID" value="RKF65914.1"/>
    <property type="molecule type" value="Genomic_DNA"/>
</dbReference>
<dbReference type="AlphaFoldDB" id="A0A420I8F2"/>
<feature type="region of interest" description="Disordered" evidence="1">
    <location>
        <begin position="156"/>
        <end position="176"/>
    </location>
</feature>
<gene>
    <name evidence="2" type="ORF">GcM3_115026</name>
</gene>
<proteinExistence type="predicted"/>
<evidence type="ECO:0000256" key="1">
    <source>
        <dbReference type="SAM" id="MobiDB-lite"/>
    </source>
</evidence>
<organism evidence="2 3">
    <name type="scientific">Golovinomyces cichoracearum</name>
    <dbReference type="NCBI Taxonomy" id="62708"/>
    <lineage>
        <taxon>Eukaryota</taxon>
        <taxon>Fungi</taxon>
        <taxon>Dikarya</taxon>
        <taxon>Ascomycota</taxon>
        <taxon>Pezizomycotina</taxon>
        <taxon>Leotiomycetes</taxon>
        <taxon>Erysiphales</taxon>
        <taxon>Erysiphaceae</taxon>
        <taxon>Golovinomyces</taxon>
    </lineage>
</organism>
<feature type="compositionally biased region" description="Polar residues" evidence="1">
    <location>
        <begin position="25"/>
        <end position="39"/>
    </location>
</feature>
<protein>
    <submittedName>
        <fullName evidence="2">Uncharacterized protein</fullName>
    </submittedName>
</protein>
<feature type="compositionally biased region" description="Polar residues" evidence="1">
    <location>
        <begin position="156"/>
        <end position="174"/>
    </location>
</feature>
<keyword evidence="3" id="KW-1185">Reference proteome</keyword>
<feature type="region of interest" description="Disordered" evidence="1">
    <location>
        <begin position="19"/>
        <end position="55"/>
    </location>
</feature>
<evidence type="ECO:0000313" key="2">
    <source>
        <dbReference type="EMBL" id="RKF65914.1"/>
    </source>
</evidence>
<reference evidence="2 3" key="1">
    <citation type="journal article" date="2018" name="BMC Genomics">
        <title>Comparative genome analyses reveal sequence features reflecting distinct modes of host-adaptation between dicot and monocot powdery mildew.</title>
        <authorList>
            <person name="Wu Y."/>
            <person name="Ma X."/>
            <person name="Pan Z."/>
            <person name="Kale S.D."/>
            <person name="Song Y."/>
            <person name="King H."/>
            <person name="Zhang Q."/>
            <person name="Presley C."/>
            <person name="Deng X."/>
            <person name="Wei C.I."/>
            <person name="Xiao S."/>
        </authorList>
    </citation>
    <scope>NUCLEOTIDE SEQUENCE [LARGE SCALE GENOMIC DNA]</scope>
    <source>
        <strain evidence="2">UMSG3</strain>
    </source>
</reference>
<feature type="non-terminal residue" evidence="2">
    <location>
        <position position="1"/>
    </location>
</feature>
<sequence>VTRKSFTILIDPICTAPTKHKTTRAETQNRSLPCSSPTPHQIDDPLTFSFSPSDTPPLTDKLNLSNPDFHSKGVDQIQKLDPLLEKLDKIPEQAEPTSPLKTESPVVHNERTSVINCFQDSSPQKIPRETAVLLSPSQAANTNRNSSLVVFTGSRLSAPTENHADPNSRQSTSESARKSSLFLLKQVPKFKDPKSHYEKVIRLYNLHNSLALIPKWLFLENTWKENINRNKNQLQVIPLAPPRDRLLNSTGHRCTLLQFFSRFGFDNT</sequence>
<accession>A0A420I8F2</accession>
<name>A0A420I8F2_9PEZI</name>
<comment type="caution">
    <text evidence="2">The sequence shown here is derived from an EMBL/GenBank/DDBJ whole genome shotgun (WGS) entry which is preliminary data.</text>
</comment>
<evidence type="ECO:0000313" key="3">
    <source>
        <dbReference type="Proteomes" id="UP000283383"/>
    </source>
</evidence>
<dbReference type="Proteomes" id="UP000283383">
    <property type="component" value="Unassembled WGS sequence"/>
</dbReference>